<evidence type="ECO:0000259" key="11">
    <source>
        <dbReference type="Pfam" id="PF08547"/>
    </source>
</evidence>
<keyword evidence="3" id="KW-0808">Transferase</keyword>
<dbReference type="InterPro" id="IPR008979">
    <property type="entry name" value="Galactose-bd-like_sf"/>
</dbReference>
<feature type="compositionally biased region" description="Low complexity" evidence="9">
    <location>
        <begin position="664"/>
        <end position="684"/>
    </location>
</feature>
<feature type="region of interest" description="Disordered" evidence="9">
    <location>
        <begin position="657"/>
        <end position="695"/>
    </location>
</feature>
<accession>A0ABN9X0Q7</accession>
<feature type="non-terminal residue" evidence="12">
    <location>
        <position position="695"/>
    </location>
</feature>
<evidence type="ECO:0000256" key="9">
    <source>
        <dbReference type="SAM" id="MobiDB-lite"/>
    </source>
</evidence>
<feature type="chain" id="PRO_5045356757" description="NADH:ubiquinone oxidoreductase intermediate-associated protein 30 domain-containing protein" evidence="10">
    <location>
        <begin position="22"/>
        <end position="695"/>
    </location>
</feature>
<evidence type="ECO:0000313" key="12">
    <source>
        <dbReference type="EMBL" id="CAK0892821.1"/>
    </source>
</evidence>
<feature type="domain" description="NADH:ubiquinone oxidoreductase intermediate-associated protein 30" evidence="11">
    <location>
        <begin position="347"/>
        <end position="509"/>
    </location>
</feature>
<comment type="similarity">
    <text evidence="2">Belongs to the sulfotransferase 2 family.</text>
</comment>
<keyword evidence="7" id="KW-0472">Membrane</keyword>
<name>A0ABN9X0Q7_9DINO</name>
<evidence type="ECO:0000256" key="8">
    <source>
        <dbReference type="ARBA" id="ARBA00023180"/>
    </source>
</evidence>
<dbReference type="InterPro" id="IPR013857">
    <property type="entry name" value="NADH-UbQ_OxRdtase-assoc_prot30"/>
</dbReference>
<comment type="subcellular location">
    <subcellularLocation>
        <location evidence="1">Golgi apparatus membrane</location>
        <topology evidence="1">Single-pass type II membrane protein</topology>
    </subcellularLocation>
</comment>
<evidence type="ECO:0000256" key="5">
    <source>
        <dbReference type="ARBA" id="ARBA00022989"/>
    </source>
</evidence>
<evidence type="ECO:0000256" key="6">
    <source>
        <dbReference type="ARBA" id="ARBA00023034"/>
    </source>
</evidence>
<reference evidence="12" key="1">
    <citation type="submission" date="2023-10" db="EMBL/GenBank/DDBJ databases">
        <authorList>
            <person name="Chen Y."/>
            <person name="Shah S."/>
            <person name="Dougan E. K."/>
            <person name="Thang M."/>
            <person name="Chan C."/>
        </authorList>
    </citation>
    <scope>NUCLEOTIDE SEQUENCE [LARGE SCALE GENOMIC DNA]</scope>
</reference>
<feature type="signal peptide" evidence="10">
    <location>
        <begin position="1"/>
        <end position="21"/>
    </location>
</feature>
<dbReference type="InterPro" id="IPR005331">
    <property type="entry name" value="Sulfotransferase"/>
</dbReference>
<keyword evidence="4" id="KW-0812">Transmembrane</keyword>
<evidence type="ECO:0000256" key="7">
    <source>
        <dbReference type="ARBA" id="ARBA00023136"/>
    </source>
</evidence>
<keyword evidence="13" id="KW-1185">Reference proteome</keyword>
<keyword evidence="10" id="KW-0732">Signal</keyword>
<feature type="region of interest" description="Disordered" evidence="9">
    <location>
        <begin position="56"/>
        <end position="87"/>
    </location>
</feature>
<evidence type="ECO:0000256" key="2">
    <source>
        <dbReference type="ARBA" id="ARBA00006339"/>
    </source>
</evidence>
<evidence type="ECO:0000256" key="10">
    <source>
        <dbReference type="SAM" id="SignalP"/>
    </source>
</evidence>
<dbReference type="PANTHER" id="PTHR12137:SF54">
    <property type="entry name" value="CARBOHYDRATE SULFOTRANSFERASE"/>
    <property type="match status" value="1"/>
</dbReference>
<evidence type="ECO:0000256" key="1">
    <source>
        <dbReference type="ARBA" id="ARBA00004323"/>
    </source>
</evidence>
<sequence>MLLRGAVVLATAALHAHAVAATSLRVSSIGPFDEAFDDFYVPEPYDFSIFDPSPTSPAMDQNHQRRWAPAPRDDDFPYRGPQGPKRKTHWDNRMLIVPSKKMAFCYIEKNACTQFNKLYNALNGFGFDPHDDNPFWKSNSDSKDKRIRSYFGDNISKANGWKMAIFLRDPAERFLSAWLSKCDAWEHGGIDCLGPQVTNMSESKKVESFEKTVIELLPKYIGFVDAVGFYNAHYDPQHVFCDGRRLEEYDFVGKLSGPPAHIQEQVVDMLKREAGMEESDPFMDLPRKLFPSESAAGHGTGSASLMKQFYRNRTIYNRALAGPLGDAAAARPPGLAVWDFRGGAGLAADVEEVNDTVMGGVSQSRVSLAAGRDALFQGRVTRENNGGFVSVRFRPRDAGALARLLGRARGLEFEVASLGGARCWKVQLNGGGFGGSNYQADFEAPLEEGVALRAPFERFLPTRFGKVTGPAGFAPGSESSVRSVGFMLSFLTAGGRENPAFEAGSFALLVRRIGVYERREAEAAAEIGRRYEALGKRCQELEEYDLVSMSFVKIYCMSHGKLHYQPSATGGTKHYIEVIGPDVSKTSYEYYKDNGAPTTFDGYVGHRDADLPRDCHPRLQRRGPAPSPPMRPRGLALLAAAAGWAVLAVRRHLSPMRRLPPPRSAAHASEPAAPAPGTGAALAPLVPPPAAPRAQ</sequence>
<protein>
    <recommendedName>
        <fullName evidence="11">NADH:ubiquinone oxidoreductase intermediate-associated protein 30 domain-containing protein</fullName>
    </recommendedName>
</protein>
<keyword evidence="5" id="KW-1133">Transmembrane helix</keyword>
<dbReference type="InterPro" id="IPR018011">
    <property type="entry name" value="Carb_sulfotrans_8-10"/>
</dbReference>
<dbReference type="Proteomes" id="UP001189429">
    <property type="component" value="Unassembled WGS sequence"/>
</dbReference>
<gene>
    <name evidence="12" type="ORF">PCOR1329_LOCUS72370</name>
</gene>
<dbReference type="Pfam" id="PF03567">
    <property type="entry name" value="Sulfotransfer_2"/>
    <property type="match status" value="1"/>
</dbReference>
<evidence type="ECO:0000256" key="4">
    <source>
        <dbReference type="ARBA" id="ARBA00022692"/>
    </source>
</evidence>
<keyword evidence="6" id="KW-0333">Golgi apparatus</keyword>
<organism evidence="12 13">
    <name type="scientific">Prorocentrum cordatum</name>
    <dbReference type="NCBI Taxonomy" id="2364126"/>
    <lineage>
        <taxon>Eukaryota</taxon>
        <taxon>Sar</taxon>
        <taxon>Alveolata</taxon>
        <taxon>Dinophyceae</taxon>
        <taxon>Prorocentrales</taxon>
        <taxon>Prorocentraceae</taxon>
        <taxon>Prorocentrum</taxon>
    </lineage>
</organism>
<evidence type="ECO:0000256" key="3">
    <source>
        <dbReference type="ARBA" id="ARBA00022679"/>
    </source>
</evidence>
<dbReference type="PANTHER" id="PTHR12137">
    <property type="entry name" value="CARBOHYDRATE SULFOTRANSFERASE"/>
    <property type="match status" value="1"/>
</dbReference>
<keyword evidence="8" id="KW-0325">Glycoprotein</keyword>
<feature type="region of interest" description="Disordered" evidence="9">
    <location>
        <begin position="611"/>
        <end position="631"/>
    </location>
</feature>
<evidence type="ECO:0000313" key="13">
    <source>
        <dbReference type="Proteomes" id="UP001189429"/>
    </source>
</evidence>
<comment type="caution">
    <text evidence="12">The sequence shown here is derived from an EMBL/GenBank/DDBJ whole genome shotgun (WGS) entry which is preliminary data.</text>
</comment>
<dbReference type="EMBL" id="CAUYUJ010019669">
    <property type="protein sequence ID" value="CAK0892821.1"/>
    <property type="molecule type" value="Genomic_DNA"/>
</dbReference>
<dbReference type="SUPFAM" id="SSF49785">
    <property type="entry name" value="Galactose-binding domain-like"/>
    <property type="match status" value="1"/>
</dbReference>
<proteinExistence type="inferred from homology"/>
<dbReference type="Pfam" id="PF08547">
    <property type="entry name" value="CIA30"/>
    <property type="match status" value="1"/>
</dbReference>
<feature type="compositionally biased region" description="Pro residues" evidence="9">
    <location>
        <begin position="685"/>
        <end position="695"/>
    </location>
</feature>